<reference evidence="4" key="1">
    <citation type="submission" date="2017-09" db="EMBL/GenBank/DDBJ databases">
        <authorList>
            <person name="Cho G.-S."/>
            <person name="Oguntoyinbo F.A."/>
            <person name="Cnockaert M."/>
            <person name="Kabisch J."/>
            <person name="Neve H."/>
            <person name="Bockelmann W."/>
            <person name="Wenning M."/>
            <person name="Franz C.M."/>
            <person name="Vandamme P."/>
        </authorList>
    </citation>
    <scope>NUCLEOTIDE SEQUENCE [LARGE SCALE GENOMIC DNA]</scope>
    <source>
        <strain evidence="4">MBT G8648</strain>
    </source>
</reference>
<feature type="transmembrane region" description="Helical" evidence="1">
    <location>
        <begin position="51"/>
        <end position="70"/>
    </location>
</feature>
<dbReference type="EMBL" id="NWUX01000029">
    <property type="protein sequence ID" value="PCF93800.1"/>
    <property type="molecule type" value="Genomic_DNA"/>
</dbReference>
<evidence type="ECO:0000256" key="1">
    <source>
        <dbReference type="SAM" id="Phobius"/>
    </source>
</evidence>
<keyword evidence="1" id="KW-0812">Transmembrane</keyword>
<feature type="domain" description="DUF1468" evidence="2">
    <location>
        <begin position="20"/>
        <end position="161"/>
    </location>
</feature>
<name>A0A2A4HGH5_9GAMM</name>
<dbReference type="RefSeq" id="WP_096654774.1">
    <property type="nucleotide sequence ID" value="NZ_NWUX01000029.1"/>
</dbReference>
<dbReference type="Proteomes" id="UP000218677">
    <property type="component" value="Unassembled WGS sequence"/>
</dbReference>
<evidence type="ECO:0000313" key="3">
    <source>
        <dbReference type="EMBL" id="PCF93800.1"/>
    </source>
</evidence>
<organism evidence="3 4">
    <name type="scientific">Vreelandella nigrificans</name>
    <dbReference type="NCBI Taxonomy" id="2042704"/>
    <lineage>
        <taxon>Bacteria</taxon>
        <taxon>Pseudomonadati</taxon>
        <taxon>Pseudomonadota</taxon>
        <taxon>Gammaproteobacteria</taxon>
        <taxon>Oceanospirillales</taxon>
        <taxon>Halomonadaceae</taxon>
        <taxon>Vreelandella</taxon>
    </lineage>
</organism>
<evidence type="ECO:0000259" key="2">
    <source>
        <dbReference type="Pfam" id="PF07331"/>
    </source>
</evidence>
<keyword evidence="1" id="KW-1133">Transmembrane helix</keyword>
<feature type="transmembrane region" description="Helical" evidence="1">
    <location>
        <begin position="134"/>
        <end position="152"/>
    </location>
</feature>
<dbReference type="OrthoDB" id="6183228at2"/>
<accession>A0A2A4HGH5</accession>
<evidence type="ECO:0000313" key="4">
    <source>
        <dbReference type="Proteomes" id="UP000218677"/>
    </source>
</evidence>
<dbReference type="Pfam" id="PF07331">
    <property type="entry name" value="TctB"/>
    <property type="match status" value="1"/>
</dbReference>
<dbReference type="InterPro" id="IPR009936">
    <property type="entry name" value="DUF1468"/>
</dbReference>
<dbReference type="AlphaFoldDB" id="A0A2A4HGH5"/>
<keyword evidence="4" id="KW-1185">Reference proteome</keyword>
<feature type="transmembrane region" description="Helical" evidence="1">
    <location>
        <begin position="9"/>
        <end position="31"/>
    </location>
</feature>
<protein>
    <recommendedName>
        <fullName evidence="2">DUF1468 domain-containing protein</fullName>
    </recommendedName>
</protein>
<keyword evidence="1" id="KW-0472">Membrane</keyword>
<sequence length="165" mass="18249">MERRSSEAALIPVLQMLSYLVISLGALFMAFKAGSLPASRWEPMSAGTFPQIIFFSIAALCGLAVIAEIVKHGLPRTSLKHAWHKLIALKTVIINLVLFIAYMIAMPVAGFIVSTFTYLLIAQLYLAPRQLITLLIAVAVAILFSAGPYYLFSEVFSIYLPRARW</sequence>
<proteinExistence type="predicted"/>
<gene>
    <name evidence="3" type="ORF">CPA45_20355</name>
</gene>
<comment type="caution">
    <text evidence="3">The sequence shown here is derived from an EMBL/GenBank/DDBJ whole genome shotgun (WGS) entry which is preliminary data.</text>
</comment>